<dbReference type="InterPro" id="IPR043742">
    <property type="entry name" value="DUF5687"/>
</dbReference>
<dbReference type="HOGENOM" id="CLU_042400_0_0_10"/>
<reference evidence="3" key="1">
    <citation type="submission" date="2011-07" db="EMBL/GenBank/DDBJ databases">
        <title>The complete genome of Cyclobacterium marinum DSM 745.</title>
        <authorList>
            <person name="Lucas S."/>
            <person name="Han J."/>
            <person name="Lapidus A."/>
            <person name="Bruce D."/>
            <person name="Goodwin L."/>
            <person name="Pitluck S."/>
            <person name="Peters L."/>
            <person name="Kyrpides N."/>
            <person name="Mavromatis K."/>
            <person name="Ivanova N."/>
            <person name="Ovchinnikova G."/>
            <person name="Chertkov O."/>
            <person name="Detter J.C."/>
            <person name="Tapia R."/>
            <person name="Han C."/>
            <person name="Land M."/>
            <person name="Hauser L."/>
            <person name="Markowitz V."/>
            <person name="Cheng J.-F."/>
            <person name="Hugenholtz P."/>
            <person name="Woyke T."/>
            <person name="Wu D."/>
            <person name="Tindall B."/>
            <person name="Schuetze A."/>
            <person name="Brambilla E."/>
            <person name="Klenk H.-P."/>
            <person name="Eisen J.A."/>
        </authorList>
    </citation>
    <scope>NUCLEOTIDE SEQUENCE [LARGE SCALE GENOMIC DNA]</scope>
    <source>
        <strain evidence="3">ATCC 25205 / DSM 745 / LMG 13164 / NCIMB 1802</strain>
    </source>
</reference>
<dbReference type="KEGG" id="cmr:Cycma_0517"/>
<feature type="transmembrane region" description="Helical" evidence="1">
    <location>
        <begin position="212"/>
        <end position="230"/>
    </location>
</feature>
<evidence type="ECO:0000313" key="3">
    <source>
        <dbReference type="Proteomes" id="UP000001635"/>
    </source>
</evidence>
<dbReference type="RefSeq" id="WP_014018591.1">
    <property type="nucleotide sequence ID" value="NC_015914.1"/>
</dbReference>
<dbReference type="Proteomes" id="UP000001635">
    <property type="component" value="Chromosome"/>
</dbReference>
<sequence>MVKTLIKLEVLKRIRGTSFARSLAIGILMLFIGILLLGYLFLFGLFLNRLVTDVLEKPDAIIFINSNLLYFFLLELIYRYFIQQLPVINLENYLHLPIPKSGIIHSLLICSFLSPLNIVALLIFGPFAFVEVMLVYGMAPALVWLGAILLTSWSMHWFVLWFKQRFEDSLTGTLIVFSALLISIGSNYFGLYDLGGFFEPVFTFALENPAPIVLLAIFFILSYFLCFAFYRQNAYLEELAEGEHLQFANQDLGFLSKFGLAGEMANLEWKLIIRHKKSRTYLMLCLFFLLYGLIFYTNPAYRVETGFSYLFIFVGTFITGIFMLQYGQLFLSWNSPTFDFYTHQKNGLRALVRGKYLLFCGISFLCFILSVPYVYFGWNVLFIHLATFLFNMGVTIHLVIYIALWKPKPMNLNKGSIFNYEGMGLSQFLMIVPLVAVPYVVFLPVAYWFGDYFGLLALSIIGGFGLLVFPMVSKKMADVVVEKKYEISAAFRQEL</sequence>
<name>G0IXV9_CYCMS</name>
<feature type="transmembrane region" description="Helical" evidence="1">
    <location>
        <begin position="309"/>
        <end position="333"/>
    </location>
</feature>
<accession>G0IXV9</accession>
<feature type="transmembrane region" description="Helical" evidence="1">
    <location>
        <begin position="452"/>
        <end position="472"/>
    </location>
</feature>
<proteinExistence type="predicted"/>
<feature type="transmembrane region" description="Helical" evidence="1">
    <location>
        <begin position="141"/>
        <end position="162"/>
    </location>
</feature>
<feature type="transmembrane region" description="Helical" evidence="1">
    <location>
        <begin position="425"/>
        <end position="446"/>
    </location>
</feature>
<feature type="transmembrane region" description="Helical" evidence="1">
    <location>
        <begin position="103"/>
        <end position="129"/>
    </location>
</feature>
<organism evidence="2 3">
    <name type="scientific">Cyclobacterium marinum (strain ATCC 25205 / DSM 745 / LMG 13164 / NCIMB 1802)</name>
    <name type="common">Flectobacillus marinus</name>
    <dbReference type="NCBI Taxonomy" id="880070"/>
    <lineage>
        <taxon>Bacteria</taxon>
        <taxon>Pseudomonadati</taxon>
        <taxon>Bacteroidota</taxon>
        <taxon>Cytophagia</taxon>
        <taxon>Cytophagales</taxon>
        <taxon>Cyclobacteriaceae</taxon>
        <taxon>Cyclobacterium</taxon>
    </lineage>
</organism>
<keyword evidence="1" id="KW-1133">Transmembrane helix</keyword>
<dbReference type="eggNOG" id="ENOG502Z8FC">
    <property type="taxonomic scope" value="Bacteria"/>
</dbReference>
<dbReference type="OrthoDB" id="1014144at2"/>
<dbReference type="STRING" id="880070.Cycma_0517"/>
<evidence type="ECO:0000256" key="1">
    <source>
        <dbReference type="SAM" id="Phobius"/>
    </source>
</evidence>
<feature type="transmembrane region" description="Helical" evidence="1">
    <location>
        <begin position="21"/>
        <end position="48"/>
    </location>
</feature>
<feature type="transmembrane region" description="Helical" evidence="1">
    <location>
        <begin position="354"/>
        <end position="375"/>
    </location>
</feature>
<dbReference type="Pfam" id="PF18940">
    <property type="entry name" value="DUF5687"/>
    <property type="match status" value="1"/>
</dbReference>
<keyword evidence="1" id="KW-0812">Transmembrane</keyword>
<gene>
    <name evidence="2" type="ordered locus">Cycma_0517</name>
</gene>
<keyword evidence="1" id="KW-0472">Membrane</keyword>
<feature type="transmembrane region" description="Helical" evidence="1">
    <location>
        <begin position="174"/>
        <end position="192"/>
    </location>
</feature>
<evidence type="ECO:0000313" key="2">
    <source>
        <dbReference type="EMBL" id="AEL24292.1"/>
    </source>
</evidence>
<feature type="transmembrane region" description="Helical" evidence="1">
    <location>
        <begin position="381"/>
        <end position="404"/>
    </location>
</feature>
<dbReference type="AlphaFoldDB" id="G0IXV9"/>
<protein>
    <submittedName>
        <fullName evidence="2">Uncharacterized protein</fullName>
    </submittedName>
</protein>
<keyword evidence="3" id="KW-1185">Reference proteome</keyword>
<feature type="transmembrane region" description="Helical" evidence="1">
    <location>
        <begin position="60"/>
        <end position="82"/>
    </location>
</feature>
<dbReference type="EMBL" id="CP002955">
    <property type="protein sequence ID" value="AEL24292.1"/>
    <property type="molecule type" value="Genomic_DNA"/>
</dbReference>
<feature type="transmembrane region" description="Helical" evidence="1">
    <location>
        <begin position="280"/>
        <end position="297"/>
    </location>
</feature>